<evidence type="ECO:0000313" key="11">
    <source>
        <dbReference type="EMBL" id="CAJ1392393.1"/>
    </source>
</evidence>
<organism evidence="11 12">
    <name type="scientific">Effrenium voratum</name>
    <dbReference type="NCBI Taxonomy" id="2562239"/>
    <lineage>
        <taxon>Eukaryota</taxon>
        <taxon>Sar</taxon>
        <taxon>Alveolata</taxon>
        <taxon>Dinophyceae</taxon>
        <taxon>Suessiales</taxon>
        <taxon>Symbiodiniaceae</taxon>
        <taxon>Effrenium</taxon>
    </lineage>
</organism>
<reference evidence="11" key="1">
    <citation type="submission" date="2023-08" db="EMBL/GenBank/DDBJ databases">
        <authorList>
            <person name="Chen Y."/>
            <person name="Shah S."/>
            <person name="Dougan E. K."/>
            <person name="Thang M."/>
            <person name="Chan C."/>
        </authorList>
    </citation>
    <scope>NUCLEOTIDE SEQUENCE</scope>
</reference>
<evidence type="ECO:0000256" key="6">
    <source>
        <dbReference type="ARBA" id="ARBA00023170"/>
    </source>
</evidence>
<feature type="transmembrane region" description="Helical" evidence="8">
    <location>
        <begin position="184"/>
        <end position="203"/>
    </location>
</feature>
<dbReference type="GO" id="GO:0007189">
    <property type="term" value="P:adenylate cyclase-activating G protein-coupled receptor signaling pathway"/>
    <property type="evidence" value="ECO:0007669"/>
    <property type="project" value="TreeGrafter"/>
</dbReference>
<protein>
    <recommendedName>
        <fullName evidence="13">G-protein coupled receptors family 2 profile 2 domain-containing protein</fullName>
    </recommendedName>
</protein>
<keyword evidence="2 8" id="KW-0812">Transmembrane</keyword>
<evidence type="ECO:0000259" key="9">
    <source>
        <dbReference type="PROSITE" id="PS50261"/>
    </source>
</evidence>
<evidence type="ECO:0000259" key="10">
    <source>
        <dbReference type="PROSITE" id="PS50262"/>
    </source>
</evidence>
<dbReference type="PROSITE" id="PS50261">
    <property type="entry name" value="G_PROTEIN_RECEP_F2_4"/>
    <property type="match status" value="1"/>
</dbReference>
<feature type="transmembrane region" description="Helical" evidence="8">
    <location>
        <begin position="83"/>
        <end position="103"/>
    </location>
</feature>
<evidence type="ECO:0000256" key="2">
    <source>
        <dbReference type="ARBA" id="ARBA00022692"/>
    </source>
</evidence>
<feature type="transmembrane region" description="Helical" evidence="8">
    <location>
        <begin position="39"/>
        <end position="62"/>
    </location>
</feature>
<gene>
    <name evidence="11" type="ORF">EVOR1521_LOCUS17500</name>
</gene>
<dbReference type="PRINTS" id="PR02001">
    <property type="entry name" value="GCR1CAMPR"/>
</dbReference>
<dbReference type="Pfam" id="PF05462">
    <property type="entry name" value="Dicty_CAR"/>
    <property type="match status" value="1"/>
</dbReference>
<dbReference type="Gene3D" id="1.20.1070.10">
    <property type="entry name" value="Rhodopsin 7-helix transmembrane proteins"/>
    <property type="match status" value="1"/>
</dbReference>
<comment type="subcellular location">
    <subcellularLocation>
        <location evidence="1">Membrane</location>
        <topology evidence="1">Multi-pass membrane protein</topology>
    </subcellularLocation>
</comment>
<proteinExistence type="predicted"/>
<evidence type="ECO:0000256" key="1">
    <source>
        <dbReference type="ARBA" id="ARBA00004141"/>
    </source>
</evidence>
<evidence type="ECO:0000256" key="8">
    <source>
        <dbReference type="SAM" id="Phobius"/>
    </source>
</evidence>
<dbReference type="InterPro" id="IPR017981">
    <property type="entry name" value="GPCR_2-like_7TM"/>
</dbReference>
<dbReference type="InterPro" id="IPR022340">
    <property type="entry name" value="GPCR_GCR1_put"/>
</dbReference>
<keyword evidence="4" id="KW-0297">G-protein coupled receptor</keyword>
<dbReference type="GO" id="GO:0004930">
    <property type="term" value="F:G protein-coupled receptor activity"/>
    <property type="evidence" value="ECO:0007669"/>
    <property type="project" value="UniProtKB-KW"/>
</dbReference>
<feature type="transmembrane region" description="Helical" evidence="8">
    <location>
        <begin position="123"/>
        <end position="143"/>
    </location>
</feature>
<dbReference type="InterPro" id="IPR022343">
    <property type="entry name" value="GCR1-cAMP_receptor"/>
</dbReference>
<dbReference type="PANTHER" id="PTHR23112:SF0">
    <property type="entry name" value="TRANSMEMBRANE PROTEIN 116"/>
    <property type="match status" value="1"/>
</dbReference>
<dbReference type="EMBL" id="CAUJNA010002335">
    <property type="protein sequence ID" value="CAJ1392393.1"/>
    <property type="molecule type" value="Genomic_DNA"/>
</dbReference>
<dbReference type="AlphaFoldDB" id="A0AA36N4Q9"/>
<dbReference type="PRINTS" id="PR02000">
    <property type="entry name" value="GCR1PLANT"/>
</dbReference>
<dbReference type="Proteomes" id="UP001178507">
    <property type="component" value="Unassembled WGS sequence"/>
</dbReference>
<keyword evidence="7" id="KW-0807">Transducer</keyword>
<keyword evidence="3 8" id="KW-1133">Transmembrane helix</keyword>
<comment type="caution">
    <text evidence="11">The sequence shown here is derived from an EMBL/GenBank/DDBJ whole genome shotgun (WGS) entry which is preliminary data.</text>
</comment>
<keyword evidence="12" id="KW-1185">Reference proteome</keyword>
<evidence type="ECO:0008006" key="13">
    <source>
        <dbReference type="Google" id="ProtNLM"/>
    </source>
</evidence>
<evidence type="ECO:0000256" key="4">
    <source>
        <dbReference type="ARBA" id="ARBA00023040"/>
    </source>
</evidence>
<accession>A0AA36N4Q9</accession>
<sequence length="286" mass="32722">MVRRYFARLVLYLAISDLWLCTSFLMGEFESPHYTKCTIQSMLGIFFGLSSVLWTVAIADSIRRIVMAQDLTVESRHEKRLHILAWGLPLLSVFAVLLLGAQGQSGMVCWIENSALGTVLRLATFYLPLWLAIAYSLWVYWCVSQRLSQLLEQASSSNADEYEGTAFEYHQDLERQRRSLRMMMLLPLILVFCWSPSSIRRLLDVIFPNMQRSVLDYVCVFAGPLQGFLNAVVYGSTPAVRDALTGRFDHGAAKLKSLKTQLRVLRKKRQGKFQTFEDFEARPVIC</sequence>
<feature type="domain" description="G-protein coupled receptors family 1 profile" evidence="10">
    <location>
        <begin position="1"/>
        <end position="234"/>
    </location>
</feature>
<evidence type="ECO:0000256" key="7">
    <source>
        <dbReference type="ARBA" id="ARBA00023224"/>
    </source>
</evidence>
<dbReference type="GO" id="GO:0005886">
    <property type="term" value="C:plasma membrane"/>
    <property type="evidence" value="ECO:0007669"/>
    <property type="project" value="TreeGrafter"/>
</dbReference>
<keyword evidence="6" id="KW-0675">Receptor</keyword>
<evidence type="ECO:0000256" key="3">
    <source>
        <dbReference type="ARBA" id="ARBA00022989"/>
    </source>
</evidence>
<feature type="domain" description="G-protein coupled receptors family 2 profile 2" evidence="9">
    <location>
        <begin position="1"/>
        <end position="238"/>
    </location>
</feature>
<dbReference type="SUPFAM" id="SSF81321">
    <property type="entry name" value="Family A G protein-coupled receptor-like"/>
    <property type="match status" value="1"/>
</dbReference>
<dbReference type="PROSITE" id="PS50262">
    <property type="entry name" value="G_PROTEIN_RECEP_F1_2"/>
    <property type="match status" value="1"/>
</dbReference>
<dbReference type="GO" id="GO:0007166">
    <property type="term" value="P:cell surface receptor signaling pathway"/>
    <property type="evidence" value="ECO:0007669"/>
    <property type="project" value="InterPro"/>
</dbReference>
<keyword evidence="5 8" id="KW-0472">Membrane</keyword>
<name>A0AA36N4Q9_9DINO</name>
<feature type="transmembrane region" description="Helical" evidence="8">
    <location>
        <begin position="9"/>
        <end position="27"/>
    </location>
</feature>
<dbReference type="PANTHER" id="PTHR23112">
    <property type="entry name" value="G PROTEIN-COUPLED RECEPTOR 157-RELATED"/>
    <property type="match status" value="1"/>
</dbReference>
<evidence type="ECO:0000313" key="12">
    <source>
        <dbReference type="Proteomes" id="UP001178507"/>
    </source>
</evidence>
<evidence type="ECO:0000256" key="5">
    <source>
        <dbReference type="ARBA" id="ARBA00023136"/>
    </source>
</evidence>
<dbReference type="InterPro" id="IPR017452">
    <property type="entry name" value="GPCR_Rhodpsn_7TM"/>
</dbReference>